<organism evidence="1 2">
    <name type="scientific">Dibothriocephalus latus</name>
    <name type="common">Fish tapeworm</name>
    <name type="synonym">Diphyllobothrium latum</name>
    <dbReference type="NCBI Taxonomy" id="60516"/>
    <lineage>
        <taxon>Eukaryota</taxon>
        <taxon>Metazoa</taxon>
        <taxon>Spiralia</taxon>
        <taxon>Lophotrochozoa</taxon>
        <taxon>Platyhelminthes</taxon>
        <taxon>Cestoda</taxon>
        <taxon>Eucestoda</taxon>
        <taxon>Diphyllobothriidea</taxon>
        <taxon>Diphyllobothriidae</taxon>
        <taxon>Dibothriocephalus</taxon>
    </lineage>
</organism>
<dbReference type="Proteomes" id="UP000281553">
    <property type="component" value="Unassembled WGS sequence"/>
</dbReference>
<dbReference type="EMBL" id="UYRU01059705">
    <property type="protein sequence ID" value="VDN14583.1"/>
    <property type="molecule type" value="Genomic_DNA"/>
</dbReference>
<gene>
    <name evidence="1" type="ORF">DILT_LOCUS10414</name>
</gene>
<dbReference type="AlphaFoldDB" id="A0A3P7LUA9"/>
<name>A0A3P7LUA9_DIBLA</name>
<dbReference type="OrthoDB" id="6413693at2759"/>
<accession>A0A3P7LUA9</accession>
<keyword evidence="2" id="KW-1185">Reference proteome</keyword>
<sequence length="96" mass="10709">MELINYAGCLDGVAPSDFFIAHPKSRSVTLNSTFILECRFRIEIFQSASHEGLPRIDWSRNGFGIGGTPEDIHQAGICANYPDSRYSLPYNLQEGK</sequence>
<proteinExistence type="predicted"/>
<evidence type="ECO:0000313" key="2">
    <source>
        <dbReference type="Proteomes" id="UP000281553"/>
    </source>
</evidence>
<evidence type="ECO:0000313" key="1">
    <source>
        <dbReference type="EMBL" id="VDN14583.1"/>
    </source>
</evidence>
<protein>
    <submittedName>
        <fullName evidence="1">Uncharacterized protein</fullName>
    </submittedName>
</protein>
<reference evidence="1 2" key="1">
    <citation type="submission" date="2018-11" db="EMBL/GenBank/DDBJ databases">
        <authorList>
            <consortium name="Pathogen Informatics"/>
        </authorList>
    </citation>
    <scope>NUCLEOTIDE SEQUENCE [LARGE SCALE GENOMIC DNA]</scope>
</reference>